<proteinExistence type="predicted"/>
<keyword evidence="1" id="KW-0560">Oxidoreductase</keyword>
<comment type="caution">
    <text evidence="1">The sequence shown here is derived from an EMBL/GenBank/DDBJ whole genome shotgun (WGS) entry which is preliminary data.</text>
</comment>
<reference evidence="1" key="1">
    <citation type="submission" date="2022-10" db="EMBL/GenBank/DDBJ databases">
        <title>Culturing micro-colonial fungi from biological soil crusts in the Mojave desert and describing Neophaeococcomyces mojavensis, and introducing the new genera and species Taxawa tesnikishii.</title>
        <authorList>
            <person name="Kurbessoian T."/>
            <person name="Stajich J.E."/>
        </authorList>
    </citation>
    <scope>NUCLEOTIDE SEQUENCE</scope>
    <source>
        <strain evidence="1">JES_115</strain>
    </source>
</reference>
<evidence type="ECO:0000313" key="1">
    <source>
        <dbReference type="EMBL" id="KAJ9648679.1"/>
    </source>
</evidence>
<evidence type="ECO:0000313" key="2">
    <source>
        <dbReference type="Proteomes" id="UP001172680"/>
    </source>
</evidence>
<dbReference type="EC" id="1.1.1.283" evidence="1"/>
<sequence length="531" mass="58046">MVAGASLLQTALLLASTQTNLTELFGQAWGSESFFSGRGVRPNLFQLSGLDAEDYEHIDVQWGSEERGATFDIPHYLDFVWDSRYHEDTVTGESKQEYQTHLSMSMGLNASIDGFGIETNDSFEETNYSETWKKYASVYRGRMPMPMPRGGSPAPASYSDSREQIGQAVELDTMHGAPPPVGNNYGLRDSDGDVQGMVGLQQGLAPQERRSLDGPASPTSAHSQEYDVVLAVRTESKGREVLDAHKNSNKLSYVVVGDIAAPGAFDKAVQANPPFEGVIHAASPFHFRSKNFKSEILDPAVQGTTGILKAIKQHAPSVKKIVITSSMAAVLNPFSPPLKYTEETWNPITEEQALSDPVLAYLGSKTFAERAAWEFVKKELPNVGLATINPPAVLGPVIHHLDSLDSINTSNQAIADVVQGKWKNGAPPTFTSPWVDVRDVALAHVLALEKPEASGTRFLLNGGFLTHADYVAIAKEKFPSLRDRLPEKVERETPKDPAVDTEPSEKVLGFKYKTLEESVTDTISSLLRFVQ</sequence>
<name>A0ACC2ZM63_9PEZI</name>
<keyword evidence="2" id="KW-1185">Reference proteome</keyword>
<protein>
    <submittedName>
        <fullName evidence="1">Methylglyoxal reductase (NADPH-dependent) gre2</fullName>
        <ecNumber evidence="1">1.1.1.283</ecNumber>
    </submittedName>
</protein>
<dbReference type="EMBL" id="JAPDRP010000002">
    <property type="protein sequence ID" value="KAJ9648679.1"/>
    <property type="molecule type" value="Genomic_DNA"/>
</dbReference>
<gene>
    <name evidence="1" type="primary">GRE2</name>
    <name evidence="1" type="ORF">H2199_000592</name>
</gene>
<dbReference type="Proteomes" id="UP001172680">
    <property type="component" value="Unassembled WGS sequence"/>
</dbReference>
<accession>A0ACC2ZM63</accession>
<organism evidence="1 2">
    <name type="scientific">Coniosporium tulheliwenetii</name>
    <dbReference type="NCBI Taxonomy" id="3383036"/>
    <lineage>
        <taxon>Eukaryota</taxon>
        <taxon>Fungi</taxon>
        <taxon>Dikarya</taxon>
        <taxon>Ascomycota</taxon>
        <taxon>Pezizomycotina</taxon>
        <taxon>Dothideomycetes</taxon>
        <taxon>Dothideomycetes incertae sedis</taxon>
        <taxon>Coniosporium</taxon>
    </lineage>
</organism>